<dbReference type="RefSeq" id="WP_326320728.1">
    <property type="nucleotide sequence ID" value="NZ_JAYLAA010000037.1"/>
</dbReference>
<name>A0ABU6HSB0_9FLAO</name>
<gene>
    <name evidence="1" type="ORF">SOP96_09410</name>
</gene>
<organism evidence="1 2">
    <name type="scientific">Chryseobacterium salviniae</name>
    <dbReference type="NCBI Taxonomy" id="3101750"/>
    <lineage>
        <taxon>Bacteria</taxon>
        <taxon>Pseudomonadati</taxon>
        <taxon>Bacteroidota</taxon>
        <taxon>Flavobacteriia</taxon>
        <taxon>Flavobacteriales</taxon>
        <taxon>Weeksellaceae</taxon>
        <taxon>Chryseobacterium group</taxon>
        <taxon>Chryseobacterium</taxon>
    </lineage>
</organism>
<protein>
    <submittedName>
        <fullName evidence="1">Nucleotidyltransferase</fullName>
    </submittedName>
</protein>
<evidence type="ECO:0000313" key="1">
    <source>
        <dbReference type="EMBL" id="MEC3875927.1"/>
    </source>
</evidence>
<sequence length="287" mass="32674">MNKTFEEIFAEMLAEKASKAELSELNSTSKVSIWRLLLQVVSFVIYNFQLAANLHLQEIRDLIASQKVFNLRRYRNEALRFQYGFDLQPETDKFKSTYEDNGVDVIATDEQIEASKIVKYAACNRVIENSRSKIVMKIAPADLDGVFTTDQMEAFSKYIEEIAPAGDHVTIINYLPDILNFSFKIKYDPMVLKADGMNILTAKYPVQQAIENFLKNLPFNGELSVQKLETAILDVDGVIDLQTLQIQSKWIDPAQNGYGIYQPINMAVIPVSGRFKIEDFTGLQYIV</sequence>
<dbReference type="EMBL" id="JAYLAA010000037">
    <property type="protein sequence ID" value="MEC3875927.1"/>
    <property type="molecule type" value="Genomic_DNA"/>
</dbReference>
<reference evidence="1 2" key="1">
    <citation type="submission" date="2024-01" db="EMBL/GenBank/DDBJ databases">
        <title>Chryseobacterium sp. T9W2-O.</title>
        <authorList>
            <person name="Maltman C."/>
        </authorList>
    </citation>
    <scope>NUCLEOTIDE SEQUENCE [LARGE SCALE GENOMIC DNA]</scope>
    <source>
        <strain evidence="1 2">T9W2-O</strain>
    </source>
</reference>
<accession>A0ABU6HSB0</accession>
<dbReference type="Proteomes" id="UP001348397">
    <property type="component" value="Unassembled WGS sequence"/>
</dbReference>
<keyword evidence="2" id="KW-1185">Reference proteome</keyword>
<evidence type="ECO:0000313" key="2">
    <source>
        <dbReference type="Proteomes" id="UP001348397"/>
    </source>
</evidence>
<comment type="caution">
    <text evidence="1">The sequence shown here is derived from an EMBL/GenBank/DDBJ whole genome shotgun (WGS) entry which is preliminary data.</text>
</comment>
<proteinExistence type="predicted"/>